<dbReference type="InterPro" id="IPR000073">
    <property type="entry name" value="AB_hydrolase_1"/>
</dbReference>
<dbReference type="EMBL" id="JAFIRA010000022">
    <property type="protein sequence ID" value="MCJ2543142.1"/>
    <property type="molecule type" value="Genomic_DNA"/>
</dbReference>
<protein>
    <submittedName>
        <fullName evidence="2">Alpha/beta hydrolase</fullName>
    </submittedName>
</protein>
<dbReference type="SUPFAM" id="SSF53474">
    <property type="entry name" value="alpha/beta-Hydrolases"/>
    <property type="match status" value="1"/>
</dbReference>
<gene>
    <name evidence="2" type="ORF">JX360_09525</name>
</gene>
<proteinExistence type="predicted"/>
<name>A0ABT0CBH5_THEVL</name>
<dbReference type="Gene3D" id="3.40.50.1820">
    <property type="entry name" value="alpha/beta hydrolase"/>
    <property type="match status" value="1"/>
</dbReference>
<keyword evidence="2" id="KW-0378">Hydrolase</keyword>
<dbReference type="Proteomes" id="UP000830835">
    <property type="component" value="Unassembled WGS sequence"/>
</dbReference>
<evidence type="ECO:0000313" key="2">
    <source>
        <dbReference type="EMBL" id="MCJ2543142.1"/>
    </source>
</evidence>
<evidence type="ECO:0000313" key="3">
    <source>
        <dbReference type="Proteomes" id="UP000830835"/>
    </source>
</evidence>
<feature type="domain" description="AB hydrolase-1" evidence="1">
    <location>
        <begin position="62"/>
        <end position="230"/>
    </location>
</feature>
<accession>A0ABT0CBH5</accession>
<organism evidence="2 3">
    <name type="scientific">Thermostichus vulcanus str. 'Rupite'</name>
    <dbReference type="NCBI Taxonomy" id="2813851"/>
    <lineage>
        <taxon>Bacteria</taxon>
        <taxon>Bacillati</taxon>
        <taxon>Cyanobacteriota</taxon>
        <taxon>Cyanophyceae</taxon>
        <taxon>Thermostichales</taxon>
        <taxon>Thermostichaceae</taxon>
        <taxon>Thermostichus</taxon>
    </lineage>
</organism>
<dbReference type="GO" id="GO:0016787">
    <property type="term" value="F:hydrolase activity"/>
    <property type="evidence" value="ECO:0007669"/>
    <property type="project" value="UniProtKB-KW"/>
</dbReference>
<dbReference type="InterPro" id="IPR029058">
    <property type="entry name" value="AB_hydrolase_fold"/>
</dbReference>
<keyword evidence="3" id="KW-1185">Reference proteome</keyword>
<evidence type="ECO:0000259" key="1">
    <source>
        <dbReference type="Pfam" id="PF12697"/>
    </source>
</evidence>
<reference evidence="2" key="1">
    <citation type="submission" date="2021-02" db="EMBL/GenBank/DDBJ databases">
        <title>The CRISPR/cas machinery reduction and long-range gene transfer in the hot spring cyanobacterium Synechococcus.</title>
        <authorList>
            <person name="Dvorak P."/>
            <person name="Jahodarova E."/>
            <person name="Hasler P."/>
            <person name="Poulickova A."/>
        </authorList>
    </citation>
    <scope>NUCLEOTIDE SEQUENCE</scope>
    <source>
        <strain evidence="2">Rupite</strain>
    </source>
</reference>
<sequence>MSLSLIEPRPAGVLWLSVSPSLKLFDQPLLQDLRTSCPVAHWEYHQNQDEPSGLEPALVLLGEYLHTLPRPVHVIGHGLSGVLALLLAARHPERVRSLTMLAVAGQPMATWHAHFYVQRQLLLCSREQLLIRTAKILLAEQGWERVRPLAMALAKELDTSPVPHSVFRVVGIPVPRVAVPMLVCGSQDDPIVDPVGLAQWQDHLKQGDHLWSCPAGRHFFHYFFPHRVASQVLEFWRGLGELPLAHSMNPLASEG</sequence>
<dbReference type="RefSeq" id="WP_244350421.1">
    <property type="nucleotide sequence ID" value="NZ_JAFIRA010000022.1"/>
</dbReference>
<dbReference type="Pfam" id="PF12697">
    <property type="entry name" value="Abhydrolase_6"/>
    <property type="match status" value="1"/>
</dbReference>
<comment type="caution">
    <text evidence="2">The sequence shown here is derived from an EMBL/GenBank/DDBJ whole genome shotgun (WGS) entry which is preliminary data.</text>
</comment>